<dbReference type="AlphaFoldDB" id="J3PIY4"/>
<gene>
    <name evidence="3" type="primary">20353922</name>
    <name evidence="2" type="ORF">GGTG_13464</name>
</gene>
<reference evidence="3" key="5">
    <citation type="submission" date="2018-04" db="UniProtKB">
        <authorList>
            <consortium name="EnsemblFungi"/>
        </authorList>
    </citation>
    <scope>IDENTIFICATION</scope>
    <source>
        <strain evidence="3">R3-111a-1</strain>
    </source>
</reference>
<dbReference type="Proteomes" id="UP000006039">
    <property type="component" value="Unassembled WGS sequence"/>
</dbReference>
<dbReference type="GeneID" id="20353922"/>
<name>J3PIY4_GAET3</name>
<dbReference type="eggNOG" id="ENOG502T61J">
    <property type="taxonomic scope" value="Eukaryota"/>
</dbReference>
<accession>J3PIY4</accession>
<reference evidence="4" key="1">
    <citation type="submission" date="2010-07" db="EMBL/GenBank/DDBJ databases">
        <title>The genome sequence of Gaeumannomyces graminis var. tritici strain R3-111a-1.</title>
        <authorList>
            <consortium name="The Broad Institute Genome Sequencing Platform"/>
            <person name="Ma L.-J."/>
            <person name="Dead R."/>
            <person name="Young S."/>
            <person name="Zeng Q."/>
            <person name="Koehrsen M."/>
            <person name="Alvarado L."/>
            <person name="Berlin A."/>
            <person name="Chapman S.B."/>
            <person name="Chen Z."/>
            <person name="Freedman E."/>
            <person name="Gellesch M."/>
            <person name="Goldberg J."/>
            <person name="Griggs A."/>
            <person name="Gujja S."/>
            <person name="Heilman E.R."/>
            <person name="Heiman D."/>
            <person name="Hepburn T."/>
            <person name="Howarth C."/>
            <person name="Jen D."/>
            <person name="Larson L."/>
            <person name="Mehta T."/>
            <person name="Neiman D."/>
            <person name="Pearson M."/>
            <person name="Roberts A."/>
            <person name="Saif S."/>
            <person name="Shea T."/>
            <person name="Shenoy N."/>
            <person name="Sisk P."/>
            <person name="Stolte C."/>
            <person name="Sykes S."/>
            <person name="Walk T."/>
            <person name="White J."/>
            <person name="Yandava C."/>
            <person name="Haas B."/>
            <person name="Nusbaum C."/>
            <person name="Birren B."/>
        </authorList>
    </citation>
    <scope>NUCLEOTIDE SEQUENCE [LARGE SCALE GENOMIC DNA]</scope>
    <source>
        <strain evidence="4">R3-111a-1</strain>
    </source>
</reference>
<proteinExistence type="predicted"/>
<evidence type="ECO:0000256" key="1">
    <source>
        <dbReference type="SAM" id="MobiDB-lite"/>
    </source>
</evidence>
<dbReference type="VEuPathDB" id="FungiDB:GGTG_13464"/>
<organism evidence="2">
    <name type="scientific">Gaeumannomyces tritici (strain R3-111a-1)</name>
    <name type="common">Wheat and barley take-all root rot fungus</name>
    <name type="synonym">Gaeumannomyces graminis var. tritici</name>
    <dbReference type="NCBI Taxonomy" id="644352"/>
    <lineage>
        <taxon>Eukaryota</taxon>
        <taxon>Fungi</taxon>
        <taxon>Dikarya</taxon>
        <taxon>Ascomycota</taxon>
        <taxon>Pezizomycotina</taxon>
        <taxon>Sordariomycetes</taxon>
        <taxon>Sordariomycetidae</taxon>
        <taxon>Magnaporthales</taxon>
        <taxon>Magnaporthaceae</taxon>
        <taxon>Gaeumannomyces</taxon>
    </lineage>
</organism>
<dbReference type="OrthoDB" id="4689298at2759"/>
<dbReference type="EnsemblFungi" id="EJT68958">
    <property type="protein sequence ID" value="EJT68958"/>
    <property type="gene ID" value="GGTG_13464"/>
</dbReference>
<feature type="region of interest" description="Disordered" evidence="1">
    <location>
        <begin position="1"/>
        <end position="69"/>
    </location>
</feature>
<evidence type="ECO:0000313" key="3">
    <source>
        <dbReference type="EnsemblFungi" id="EJT68958"/>
    </source>
</evidence>
<feature type="compositionally biased region" description="Polar residues" evidence="1">
    <location>
        <begin position="1"/>
        <end position="10"/>
    </location>
</feature>
<dbReference type="HOGENOM" id="CLU_880126_0_0_1"/>
<protein>
    <submittedName>
        <fullName evidence="2 3">Uncharacterized protein</fullName>
    </submittedName>
</protein>
<reference evidence="2" key="3">
    <citation type="submission" date="2010-09" db="EMBL/GenBank/DDBJ databases">
        <title>Annotation of Gaeumannomyces graminis var. tritici R3-111a-1.</title>
        <authorList>
            <consortium name="The Broad Institute Genome Sequencing Platform"/>
            <person name="Ma L.-J."/>
            <person name="Dead R."/>
            <person name="Young S.K."/>
            <person name="Zeng Q."/>
            <person name="Gargeya S."/>
            <person name="Fitzgerald M."/>
            <person name="Haas B."/>
            <person name="Abouelleil A."/>
            <person name="Alvarado L."/>
            <person name="Arachchi H.M."/>
            <person name="Berlin A."/>
            <person name="Brown A."/>
            <person name="Chapman S.B."/>
            <person name="Chen Z."/>
            <person name="Dunbar C."/>
            <person name="Freedman E."/>
            <person name="Gearin G."/>
            <person name="Gellesch M."/>
            <person name="Goldberg J."/>
            <person name="Griggs A."/>
            <person name="Gujja S."/>
            <person name="Heiman D."/>
            <person name="Howarth C."/>
            <person name="Larson L."/>
            <person name="Lui A."/>
            <person name="MacDonald P.J.P."/>
            <person name="Mehta T."/>
            <person name="Montmayeur A."/>
            <person name="Murphy C."/>
            <person name="Neiman D."/>
            <person name="Pearson M."/>
            <person name="Priest M."/>
            <person name="Roberts A."/>
            <person name="Saif S."/>
            <person name="Shea T."/>
            <person name="Shenoy N."/>
            <person name="Sisk P."/>
            <person name="Stolte C."/>
            <person name="Sykes S."/>
            <person name="Yandava C."/>
            <person name="Wortman J."/>
            <person name="Nusbaum C."/>
            <person name="Birren B."/>
        </authorList>
    </citation>
    <scope>NUCLEOTIDE SEQUENCE</scope>
    <source>
        <strain evidence="2">R3-111a-1</strain>
    </source>
</reference>
<feature type="compositionally biased region" description="Low complexity" evidence="1">
    <location>
        <begin position="36"/>
        <end position="60"/>
    </location>
</feature>
<keyword evidence="4" id="KW-1185">Reference proteome</keyword>
<reference evidence="2" key="2">
    <citation type="submission" date="2010-07" db="EMBL/GenBank/DDBJ databases">
        <authorList>
            <consortium name="The Broad Institute Genome Sequencing Platform"/>
            <consortium name="Broad Institute Genome Sequencing Center for Infectious Disease"/>
            <person name="Ma L.-J."/>
            <person name="Dead R."/>
            <person name="Young S."/>
            <person name="Zeng Q."/>
            <person name="Koehrsen M."/>
            <person name="Alvarado L."/>
            <person name="Berlin A."/>
            <person name="Chapman S.B."/>
            <person name="Chen Z."/>
            <person name="Freedman E."/>
            <person name="Gellesch M."/>
            <person name="Goldberg J."/>
            <person name="Griggs A."/>
            <person name="Gujja S."/>
            <person name="Heilman E.R."/>
            <person name="Heiman D."/>
            <person name="Hepburn T."/>
            <person name="Howarth C."/>
            <person name="Jen D."/>
            <person name="Larson L."/>
            <person name="Mehta T."/>
            <person name="Neiman D."/>
            <person name="Pearson M."/>
            <person name="Roberts A."/>
            <person name="Saif S."/>
            <person name="Shea T."/>
            <person name="Shenoy N."/>
            <person name="Sisk P."/>
            <person name="Stolte C."/>
            <person name="Sykes S."/>
            <person name="Walk T."/>
            <person name="White J."/>
            <person name="Yandava C."/>
            <person name="Haas B."/>
            <person name="Nusbaum C."/>
            <person name="Birren B."/>
        </authorList>
    </citation>
    <scope>NUCLEOTIDE SEQUENCE</scope>
    <source>
        <strain evidence="2">R3-111a-1</strain>
    </source>
</reference>
<evidence type="ECO:0000313" key="2">
    <source>
        <dbReference type="EMBL" id="EJT68958.1"/>
    </source>
</evidence>
<evidence type="ECO:0000313" key="4">
    <source>
        <dbReference type="Proteomes" id="UP000006039"/>
    </source>
</evidence>
<dbReference type="EMBL" id="GL385408">
    <property type="protein sequence ID" value="EJT68958.1"/>
    <property type="molecule type" value="Genomic_DNA"/>
</dbReference>
<dbReference type="RefSeq" id="XP_009229634.1">
    <property type="nucleotide sequence ID" value="XM_009231370.1"/>
</dbReference>
<sequence length="316" mass="36055">MTIKTRTTADSRPTARGSRRPPTTRPSSPRARRQTRACQRSRGTAASSSPSPPKGKATGSADAAGFAEPIPSDPCITAGDLSTYLKTYRWKKEVTVYPNPVSFPSAKDKANWQGALPDIGERHTFQQWWAARRKGEGEPLLALFSVYPKSRRLTKSKMTYMVIIWDCDPRLYWDPKTGAQRQLQNGDRCSYILQRNLYSIVRGFAKTAELFYSVDTSRSGQDRCLFYALKRLDEWYQLKNQEFQGESDPRSLVARKKESPRSVVLRSHLMNLCQCRANMGWALRDPFLKAKPFKKNIPSYPFKNLVKFMLKLVELA</sequence>
<reference evidence="3" key="4">
    <citation type="journal article" date="2015" name="G3 (Bethesda)">
        <title>Genome sequences of three phytopathogenic species of the Magnaporthaceae family of fungi.</title>
        <authorList>
            <person name="Okagaki L.H."/>
            <person name="Nunes C.C."/>
            <person name="Sailsbery J."/>
            <person name="Clay B."/>
            <person name="Brown D."/>
            <person name="John T."/>
            <person name="Oh Y."/>
            <person name="Young N."/>
            <person name="Fitzgerald M."/>
            <person name="Haas B.J."/>
            <person name="Zeng Q."/>
            <person name="Young S."/>
            <person name="Adiconis X."/>
            <person name="Fan L."/>
            <person name="Levin J.Z."/>
            <person name="Mitchell T.K."/>
            <person name="Okubara P.A."/>
            <person name="Farman M.L."/>
            <person name="Kohn L.M."/>
            <person name="Birren B."/>
            <person name="Ma L.-J."/>
            <person name="Dean R.A."/>
        </authorList>
    </citation>
    <scope>NUCLEOTIDE SEQUENCE</scope>
    <source>
        <strain evidence="3">R3-111a-1</strain>
    </source>
</reference>